<evidence type="ECO:0000313" key="2">
    <source>
        <dbReference type="Proteomes" id="UP000234329"/>
    </source>
</evidence>
<dbReference type="EMBL" id="MXAV01000050">
    <property type="protein sequence ID" value="PKY09781.1"/>
    <property type="molecule type" value="Genomic_DNA"/>
</dbReference>
<evidence type="ECO:0008006" key="3">
    <source>
        <dbReference type="Google" id="ProtNLM"/>
    </source>
</evidence>
<sequence>MPGSTTYQRQIEKLVHRKGDVETVLVMSSLLEKTLKERWRAEGRGLGQMARNLQGQLGRGLEDDLRRFAGLRNKAAHEAESFRLYNRQQTIHRVAIIYARLQEAPKKPWWTILQQIGAALFGN</sequence>
<dbReference type="InParanoid" id="A0A2I1DIT4"/>
<organism evidence="1 2">
    <name type="scientific">Acidithiobacillus marinus</name>
    <dbReference type="NCBI Taxonomy" id="187490"/>
    <lineage>
        <taxon>Bacteria</taxon>
        <taxon>Pseudomonadati</taxon>
        <taxon>Pseudomonadota</taxon>
        <taxon>Acidithiobacillia</taxon>
        <taxon>Acidithiobacillales</taxon>
        <taxon>Acidithiobacillaceae</taxon>
        <taxon>Acidithiobacillus</taxon>
    </lineage>
</organism>
<gene>
    <name evidence="1" type="ORF">B1757_13125</name>
</gene>
<name>A0A2I1DIT4_9PROT</name>
<comment type="caution">
    <text evidence="1">The sequence shown here is derived from an EMBL/GenBank/DDBJ whole genome shotgun (WGS) entry which is preliminary data.</text>
</comment>
<keyword evidence="2" id="KW-1185">Reference proteome</keyword>
<dbReference type="RefSeq" id="WP_101538754.1">
    <property type="nucleotide sequence ID" value="NZ_MXAV01000050.1"/>
</dbReference>
<reference evidence="1 2" key="1">
    <citation type="submission" date="2017-03" db="EMBL/GenBank/DDBJ databases">
        <title>Draft genime sequence of the acidophilic sulfur-oxidizing bacterium Acidithiobacillus sp. SH, isolated from seawater.</title>
        <authorList>
            <person name="Sharmin S."/>
            <person name="Tokuhisa M."/>
            <person name="Kanao T."/>
            <person name="Kamimura K."/>
        </authorList>
    </citation>
    <scope>NUCLEOTIDE SEQUENCE [LARGE SCALE GENOMIC DNA]</scope>
    <source>
        <strain evidence="1 2">SH</strain>
    </source>
</reference>
<evidence type="ECO:0000313" key="1">
    <source>
        <dbReference type="EMBL" id="PKY09781.1"/>
    </source>
</evidence>
<accession>A0A2I1DIT4</accession>
<dbReference type="OrthoDB" id="8450544at2"/>
<dbReference type="Proteomes" id="UP000234329">
    <property type="component" value="Unassembled WGS sequence"/>
</dbReference>
<dbReference type="AlphaFoldDB" id="A0A2I1DIT4"/>
<protein>
    <recommendedName>
        <fullName evidence="3">DUF4145 domain-containing protein</fullName>
    </recommendedName>
</protein>
<proteinExistence type="predicted"/>